<dbReference type="Pfam" id="PF00069">
    <property type="entry name" value="Pkinase"/>
    <property type="match status" value="1"/>
</dbReference>
<dbReference type="EMBL" id="JACCHL010000001">
    <property type="protein sequence ID" value="NYH50841.1"/>
    <property type="molecule type" value="Genomic_DNA"/>
</dbReference>
<dbReference type="PANTHER" id="PTHR43289:SF34">
    <property type="entry name" value="SERINE_THREONINE-PROTEIN KINASE YBDM-RELATED"/>
    <property type="match status" value="1"/>
</dbReference>
<dbReference type="Gene3D" id="3.30.200.20">
    <property type="entry name" value="Phosphorylase Kinase, domain 1"/>
    <property type="match status" value="1"/>
</dbReference>
<dbReference type="CDD" id="cd14014">
    <property type="entry name" value="STKc_PknB_like"/>
    <property type="match status" value="1"/>
</dbReference>
<accession>A0A7Y9X7X4</accession>
<dbReference type="InterPro" id="IPR011009">
    <property type="entry name" value="Kinase-like_dom_sf"/>
</dbReference>
<keyword evidence="7" id="KW-0472">Membrane</keyword>
<keyword evidence="7" id="KW-1133">Transmembrane helix</keyword>
<dbReference type="InterPro" id="IPR000719">
    <property type="entry name" value="Prot_kinase_dom"/>
</dbReference>
<feature type="transmembrane region" description="Helical" evidence="7">
    <location>
        <begin position="346"/>
        <end position="367"/>
    </location>
</feature>
<organism evidence="9 10">
    <name type="scientific">Nocardiopsis sinuspersici</name>
    <dbReference type="NCBI Taxonomy" id="501010"/>
    <lineage>
        <taxon>Bacteria</taxon>
        <taxon>Bacillati</taxon>
        <taxon>Actinomycetota</taxon>
        <taxon>Actinomycetes</taxon>
        <taxon>Streptosporangiales</taxon>
        <taxon>Nocardiopsidaceae</taxon>
        <taxon>Nocardiopsis</taxon>
    </lineage>
</organism>
<feature type="domain" description="Protein kinase" evidence="8">
    <location>
        <begin position="31"/>
        <end position="280"/>
    </location>
</feature>
<dbReference type="PANTHER" id="PTHR43289">
    <property type="entry name" value="MITOGEN-ACTIVATED PROTEIN KINASE KINASE KINASE 20-RELATED"/>
    <property type="match status" value="1"/>
</dbReference>
<evidence type="ECO:0000256" key="7">
    <source>
        <dbReference type="SAM" id="Phobius"/>
    </source>
</evidence>
<dbReference type="Proteomes" id="UP000584931">
    <property type="component" value="Unassembled WGS sequence"/>
</dbReference>
<dbReference type="RefSeq" id="WP_179809012.1">
    <property type="nucleotide sequence ID" value="NZ_JACCHL010000001.1"/>
</dbReference>
<gene>
    <name evidence="9" type="ORF">HNR06_000430</name>
</gene>
<keyword evidence="1" id="KW-0808">Transferase</keyword>
<evidence type="ECO:0000256" key="1">
    <source>
        <dbReference type="ARBA" id="ARBA00022679"/>
    </source>
</evidence>
<comment type="caution">
    <text evidence="9">The sequence shown here is derived from an EMBL/GenBank/DDBJ whole genome shotgun (WGS) entry which is preliminary data.</text>
</comment>
<dbReference type="GO" id="GO:0005524">
    <property type="term" value="F:ATP binding"/>
    <property type="evidence" value="ECO:0007669"/>
    <property type="project" value="UniProtKB-UniRule"/>
</dbReference>
<keyword evidence="7" id="KW-0812">Transmembrane</keyword>
<dbReference type="PROSITE" id="PS50011">
    <property type="entry name" value="PROTEIN_KINASE_DOM"/>
    <property type="match status" value="1"/>
</dbReference>
<evidence type="ECO:0000313" key="9">
    <source>
        <dbReference type="EMBL" id="NYH50841.1"/>
    </source>
</evidence>
<keyword evidence="3" id="KW-0418">Kinase</keyword>
<dbReference type="GO" id="GO:0004674">
    <property type="term" value="F:protein serine/threonine kinase activity"/>
    <property type="evidence" value="ECO:0007669"/>
    <property type="project" value="TreeGrafter"/>
</dbReference>
<dbReference type="SUPFAM" id="SSF56112">
    <property type="entry name" value="Protein kinase-like (PK-like)"/>
    <property type="match status" value="1"/>
</dbReference>
<evidence type="ECO:0000259" key="8">
    <source>
        <dbReference type="PROSITE" id="PS50011"/>
    </source>
</evidence>
<dbReference type="Gene3D" id="1.10.510.10">
    <property type="entry name" value="Transferase(Phosphotransferase) domain 1"/>
    <property type="match status" value="1"/>
</dbReference>
<feature type="region of interest" description="Disordered" evidence="6">
    <location>
        <begin position="378"/>
        <end position="439"/>
    </location>
</feature>
<evidence type="ECO:0000256" key="2">
    <source>
        <dbReference type="ARBA" id="ARBA00022741"/>
    </source>
</evidence>
<sequence>MSPRSPREISVLVPPDLAPLYPDDPSRIGPYLVLGRLGQGATGTVYAAVDAAFSSPGDRLVAVKVLTSPELDSPDVYPALEQRLRALSNTDPRRVVVPLDFDSDANPPWLSMPYLAGERLSHYVTKRGGLGTGKLIALATGLAEGLSALHTRGVAHGSLRPSEVLLESHGPHIMECAVAASAERMRGAGATWLSPERFRGGGATPAADVFAWGAVVSFAGTGRLPFGPGEPEEIAERAAHGSFDLDGLARGLRPVVGRALDPDPDRRPSLREVIGAVIAVWQSENADHLRGGAASPAGNATGAGSPGRDDLALILEREWHAVEPPARVPQVVRLEGRMSNRRTTRALFLVGSAALALVLVGAGIWGISRMFDPDDTLASDAAGESVEGEPVDASPSADEGPLTLVVRFDPAEQESPESGPWVYTPVDRDDEPVRGQGVPSHSAWAEQWDEAGEPAEAVISPDAEVLCAKFCAAPNHVFLDEEGRGTWELTGGDFIDYLSWGPVMIVEVTFAEEPAEDGGPREIVKVTELFTE</sequence>
<name>A0A7Y9X7X4_9ACTN</name>
<dbReference type="AlphaFoldDB" id="A0A7Y9X7X4"/>
<evidence type="ECO:0000256" key="6">
    <source>
        <dbReference type="SAM" id="MobiDB-lite"/>
    </source>
</evidence>
<reference evidence="9 10" key="1">
    <citation type="submission" date="2020-07" db="EMBL/GenBank/DDBJ databases">
        <title>Sequencing the genomes of 1000 actinobacteria strains.</title>
        <authorList>
            <person name="Klenk H.-P."/>
        </authorList>
    </citation>
    <scope>NUCLEOTIDE SEQUENCE [LARGE SCALE GENOMIC DNA]</scope>
    <source>
        <strain evidence="9 10">DSM 45278</strain>
    </source>
</reference>
<proteinExistence type="predicted"/>
<protein>
    <recommendedName>
        <fullName evidence="8">Protein kinase domain-containing protein</fullName>
    </recommendedName>
</protein>
<dbReference type="PROSITE" id="PS00107">
    <property type="entry name" value="PROTEIN_KINASE_ATP"/>
    <property type="match status" value="1"/>
</dbReference>
<keyword evidence="2 5" id="KW-0547">Nucleotide-binding</keyword>
<dbReference type="InterPro" id="IPR017441">
    <property type="entry name" value="Protein_kinase_ATP_BS"/>
</dbReference>
<feature type="binding site" evidence="5">
    <location>
        <position position="64"/>
    </location>
    <ligand>
        <name>ATP</name>
        <dbReference type="ChEBI" id="CHEBI:30616"/>
    </ligand>
</feature>
<evidence type="ECO:0000256" key="5">
    <source>
        <dbReference type="PROSITE-ProRule" id="PRU10141"/>
    </source>
</evidence>
<keyword evidence="4 5" id="KW-0067">ATP-binding</keyword>
<evidence type="ECO:0000313" key="10">
    <source>
        <dbReference type="Proteomes" id="UP000584931"/>
    </source>
</evidence>
<evidence type="ECO:0000256" key="4">
    <source>
        <dbReference type="ARBA" id="ARBA00022840"/>
    </source>
</evidence>
<evidence type="ECO:0000256" key="3">
    <source>
        <dbReference type="ARBA" id="ARBA00022777"/>
    </source>
</evidence>